<dbReference type="GO" id="GO:0046872">
    <property type="term" value="F:metal ion binding"/>
    <property type="evidence" value="ECO:0007669"/>
    <property type="project" value="UniProtKB-KW"/>
</dbReference>
<feature type="binding site" evidence="2">
    <location>
        <position position="106"/>
    </location>
    <ligand>
        <name>Mn(2+)</name>
        <dbReference type="ChEBI" id="CHEBI:29035"/>
        <label>2</label>
    </ligand>
</feature>
<keyword evidence="1 4" id="KW-0378">Hydrolase</keyword>
<dbReference type="STRING" id="1499967.U27_03084"/>
<gene>
    <name evidence="4" type="ORF">U27_03084</name>
</gene>
<evidence type="ECO:0000259" key="3">
    <source>
        <dbReference type="Pfam" id="PF07687"/>
    </source>
</evidence>
<organism evidence="4">
    <name type="scientific">Vecturithrix granuli</name>
    <dbReference type="NCBI Taxonomy" id="1499967"/>
    <lineage>
        <taxon>Bacteria</taxon>
        <taxon>Candidatus Moduliflexota</taxon>
        <taxon>Candidatus Vecturitrichia</taxon>
        <taxon>Candidatus Vecturitrichales</taxon>
        <taxon>Candidatus Vecturitrichaceae</taxon>
        <taxon>Candidatus Vecturithrix</taxon>
    </lineage>
</organism>
<dbReference type="PANTHER" id="PTHR11014:SF63">
    <property type="entry name" value="METALLOPEPTIDASE, PUTATIVE (AFU_ORTHOLOGUE AFUA_6G09600)-RELATED"/>
    <property type="match status" value="1"/>
</dbReference>
<dbReference type="Proteomes" id="UP000030661">
    <property type="component" value="Unassembled WGS sequence"/>
</dbReference>
<proteinExistence type="predicted"/>
<dbReference type="SUPFAM" id="SSF53187">
    <property type="entry name" value="Zn-dependent exopeptidases"/>
    <property type="match status" value="1"/>
</dbReference>
<dbReference type="Pfam" id="PF01546">
    <property type="entry name" value="Peptidase_M20"/>
    <property type="match status" value="1"/>
</dbReference>
<dbReference type="InterPro" id="IPR017439">
    <property type="entry name" value="Amidohydrolase"/>
</dbReference>
<feature type="binding site" evidence="2">
    <location>
        <position position="108"/>
    </location>
    <ligand>
        <name>Mn(2+)</name>
        <dbReference type="ChEBI" id="CHEBI:29035"/>
        <label>2</label>
    </ligand>
</feature>
<dbReference type="InterPro" id="IPR002933">
    <property type="entry name" value="Peptidase_M20"/>
</dbReference>
<dbReference type="PIRSF" id="PIRSF005962">
    <property type="entry name" value="Pept_M20D_amidohydro"/>
    <property type="match status" value="1"/>
</dbReference>
<dbReference type="Gene3D" id="3.40.630.10">
    <property type="entry name" value="Zn peptidases"/>
    <property type="match status" value="1"/>
</dbReference>
<dbReference type="SUPFAM" id="SSF55031">
    <property type="entry name" value="Bacterial exopeptidase dimerisation domain"/>
    <property type="match status" value="1"/>
</dbReference>
<keyword evidence="2" id="KW-0464">Manganese</keyword>
<evidence type="ECO:0000256" key="1">
    <source>
        <dbReference type="ARBA" id="ARBA00022801"/>
    </source>
</evidence>
<feature type="binding site" evidence="2">
    <location>
        <position position="364"/>
    </location>
    <ligand>
        <name>Mn(2+)</name>
        <dbReference type="ChEBI" id="CHEBI:29035"/>
        <label>2</label>
    </ligand>
</feature>
<dbReference type="GO" id="GO:0019877">
    <property type="term" value="P:diaminopimelate biosynthetic process"/>
    <property type="evidence" value="ECO:0007669"/>
    <property type="project" value="UniProtKB-ARBA"/>
</dbReference>
<sequence>MMNIEILRQTAQEKSSRIIELRRQIHQYPELAYQEVRTAQLIQKELQQLGVEVHSNYAETTAVIGVIHGEQSGPTRALRADMDALSVQENTGLPFASKIPGKMHACGHDAHVAILLGAAHLLNQLHHELSGKIVLVFQPAEEGGGGGRKLVEYGLLEEFGIQAMFGHHVWSNLPEGCAYATRQGVLTSNSDAVFVEIVGKGAHGARPNMGIDPVIIASHYVLACQELISREIAPYDPAVITFGKLQAGDTYNVISEKAKLEGTVRTQTFTTQDFLEKRLAEVLTGITSAFRTTGTFKYVRNYPSVVNDPQLTAQVMIWAEEFWGKEQIATVSQPSMVGEDFAFYARKIPACLGLLNSGSNEDLHNPRFTINEGILASAAAWTTYVAVRSTEFLENLH</sequence>
<reference evidence="4" key="1">
    <citation type="journal article" date="2015" name="PeerJ">
        <title>First genomic representation of candidate bacterial phylum KSB3 points to enhanced environmental sensing as a trigger of wastewater bulking.</title>
        <authorList>
            <person name="Sekiguchi Y."/>
            <person name="Ohashi A."/>
            <person name="Parks D.H."/>
            <person name="Yamauchi T."/>
            <person name="Tyson G.W."/>
            <person name="Hugenholtz P."/>
        </authorList>
    </citation>
    <scope>NUCLEOTIDE SEQUENCE [LARGE SCALE GENOMIC DNA]</scope>
</reference>
<feature type="binding site" evidence="2">
    <location>
        <position position="142"/>
    </location>
    <ligand>
        <name>Mn(2+)</name>
        <dbReference type="ChEBI" id="CHEBI:29035"/>
        <label>2</label>
    </ligand>
</feature>
<dbReference type="AlphaFoldDB" id="A0A081BUW7"/>
<evidence type="ECO:0000313" key="4">
    <source>
        <dbReference type="EMBL" id="GAK56122.1"/>
    </source>
</evidence>
<dbReference type="Gene3D" id="3.30.70.360">
    <property type="match status" value="1"/>
</dbReference>
<dbReference type="eggNOG" id="COG1473">
    <property type="taxonomic scope" value="Bacteria"/>
</dbReference>
<accession>A0A081BUW7</accession>
<protein>
    <submittedName>
        <fullName evidence="4">Amidohydrolase</fullName>
    </submittedName>
</protein>
<dbReference type="NCBIfam" id="TIGR01891">
    <property type="entry name" value="amidohydrolases"/>
    <property type="match status" value="1"/>
</dbReference>
<name>A0A081BUW7_VECG1</name>
<evidence type="ECO:0000256" key="2">
    <source>
        <dbReference type="PIRSR" id="PIRSR005962-1"/>
    </source>
</evidence>
<feature type="binding site" evidence="2">
    <location>
        <position position="168"/>
    </location>
    <ligand>
        <name>Mn(2+)</name>
        <dbReference type="ChEBI" id="CHEBI:29035"/>
        <label>2</label>
    </ligand>
</feature>
<dbReference type="EMBL" id="DF820464">
    <property type="protein sequence ID" value="GAK56122.1"/>
    <property type="molecule type" value="Genomic_DNA"/>
</dbReference>
<dbReference type="CDD" id="cd03886">
    <property type="entry name" value="M20_Acy1"/>
    <property type="match status" value="1"/>
</dbReference>
<keyword evidence="2" id="KW-0479">Metal-binding</keyword>
<dbReference type="GO" id="GO:0050118">
    <property type="term" value="F:N-acetyldiaminopimelate deacetylase activity"/>
    <property type="evidence" value="ECO:0007669"/>
    <property type="project" value="UniProtKB-ARBA"/>
</dbReference>
<dbReference type="InterPro" id="IPR036264">
    <property type="entry name" value="Bact_exopeptidase_dim_dom"/>
</dbReference>
<comment type="cofactor">
    <cofactor evidence="2">
        <name>Mn(2+)</name>
        <dbReference type="ChEBI" id="CHEBI:29035"/>
    </cofactor>
    <text evidence="2">The Mn(2+) ion enhances activity.</text>
</comment>
<evidence type="ECO:0000313" key="5">
    <source>
        <dbReference type="Proteomes" id="UP000030661"/>
    </source>
</evidence>
<dbReference type="FunFam" id="3.30.70.360:FF:000001">
    <property type="entry name" value="N-acetyldiaminopimelate deacetylase"/>
    <property type="match status" value="1"/>
</dbReference>
<dbReference type="InterPro" id="IPR011650">
    <property type="entry name" value="Peptidase_M20_dimer"/>
</dbReference>
<dbReference type="HOGENOM" id="CLU_023257_1_1_0"/>
<feature type="domain" description="Peptidase M20 dimerisation" evidence="3">
    <location>
        <begin position="191"/>
        <end position="283"/>
    </location>
</feature>
<dbReference type="PANTHER" id="PTHR11014">
    <property type="entry name" value="PEPTIDASE M20 FAMILY MEMBER"/>
    <property type="match status" value="1"/>
</dbReference>
<keyword evidence="5" id="KW-1185">Reference proteome</keyword>
<dbReference type="Pfam" id="PF07687">
    <property type="entry name" value="M20_dimer"/>
    <property type="match status" value="1"/>
</dbReference>